<dbReference type="KEGG" id="vg:26630615"/>
<sequence>MTPEQFAEAMKAITSALGRRILGITRLFLKNQLSQREWLQVLELLYPEVEYRRSEAASLARTFYDAQRFQQVPDLPRNDRPLEEYRFEWFVQNMEPARKLMSKMDSASSAAAHVTLRAVREVENAARRQVIHAVENDFDLQEFIEAAGRPAPRLRAVQQDSQLIRGWAREATGDETCAWCLMLISRGPVYIAAETAGLDLDDDEAARMIAAGEDVSEHMAQWHTGCDCKVVPVFKYGEWHGQAAADRALDLWNDASREATRLIESGKARSSNHNREAINALRRRLERGEINPREFAALAA</sequence>
<dbReference type="OrthoDB" id="5304at10239"/>
<keyword evidence="1" id="KW-0645">Protease</keyword>
<evidence type="ECO:0000313" key="1">
    <source>
        <dbReference type="EMBL" id="AKQ07579.1"/>
    </source>
</evidence>
<dbReference type="GeneID" id="26630615"/>
<dbReference type="GO" id="GO:0008233">
    <property type="term" value="F:peptidase activity"/>
    <property type="evidence" value="ECO:0007669"/>
    <property type="project" value="UniProtKB-KW"/>
</dbReference>
<dbReference type="RefSeq" id="YP_009204101.1">
    <property type="nucleotide sequence ID" value="NC_028860.1"/>
</dbReference>
<keyword evidence="1" id="KW-0378">Hydrolase</keyword>
<accession>A0A0H4TKU4</accession>
<proteinExistence type="predicted"/>
<evidence type="ECO:0000313" key="2">
    <source>
        <dbReference type="Proteomes" id="UP000204421"/>
    </source>
</evidence>
<dbReference type="InterPro" id="IPR057369">
    <property type="entry name" value="VG15"/>
</dbReference>
<dbReference type="Pfam" id="PF25310">
    <property type="entry name" value="VG15"/>
    <property type="match status" value="1"/>
</dbReference>
<dbReference type="Proteomes" id="UP000204421">
    <property type="component" value="Segment"/>
</dbReference>
<dbReference type="EMBL" id="KT184694">
    <property type="protein sequence ID" value="AKQ07579.1"/>
    <property type="molecule type" value="Genomic_DNA"/>
</dbReference>
<reference evidence="1 2" key="1">
    <citation type="submission" date="2015-06" db="EMBL/GenBank/DDBJ databases">
        <authorList>
            <person name="Akther S."/>
            <person name="Anaya M."/>
            <person name="Carvajal B."/>
            <person name="Chen Y."/>
            <person name="Estrada B."/>
            <person name="Gedeon F."/>
            <person name="Golebiewska U.P."/>
            <person name="Gu W."/>
            <person name="Hernandez A."/>
            <person name="Islam T."/>
            <person name="Jin Y."/>
            <person name="Jung S.M.I.N."/>
            <person name="Nieves W."/>
            <person name="Patel N."/>
            <person name="Qu S."/>
            <person name="Sookdeo T."/>
            <person name="Tobar N."/>
            <person name="Victor W."/>
            <person name="Serrano M.G."/>
            <person name="Buck G."/>
            <person name="Lee V."/>
            <person name="Wang Y."/>
            <person name="Carvalho R."/>
            <person name="Voegtly L."/>
            <person name="Shi R."/>
            <person name="Duckworth R."/>
            <person name="Johnson A."/>
            <person name="Loviza R."/>
            <person name="Walstead R."/>
            <person name="Shah Z."/>
            <person name="Kiflezghi M."/>
            <person name="Wade K."/>
            <person name="Delesalle V.A."/>
            <person name="Bradley K.W."/>
            <person name="Asai D.J."/>
            <person name="Bowman C.A."/>
            <person name="Russell D.A."/>
            <person name="Pope W.H."/>
            <person name="Jacobs-Sera D."/>
            <person name="Hendrix R.W."/>
            <person name="Hatfull G.F."/>
        </authorList>
    </citation>
    <scope>NUCLEOTIDE SEQUENCE [LARGE SCALE GENOMIC DNA]</scope>
</reference>
<name>A0A0H4TKU4_9CAUD</name>
<dbReference type="GO" id="GO:0006508">
    <property type="term" value="P:proteolysis"/>
    <property type="evidence" value="ECO:0007669"/>
    <property type="project" value="UniProtKB-KW"/>
</dbReference>
<gene>
    <name evidence="1" type="ORF">SEA_SMEADLEY_11</name>
</gene>
<protein>
    <submittedName>
        <fullName evidence="1">Capsid maturation protease</fullName>
    </submittedName>
</protein>
<organism evidence="1 2">
    <name type="scientific">Mycobacterium phage Smeadley</name>
    <dbReference type="NCBI Taxonomy" id="1673873"/>
    <lineage>
        <taxon>Viruses</taxon>
        <taxon>Duplodnaviria</taxon>
        <taxon>Heunggongvirae</taxon>
        <taxon>Uroviricota</taxon>
        <taxon>Caudoviricetes</taxon>
        <taxon>Fromanvirus</taxon>
        <taxon>Fromanvirus astro</taxon>
    </lineage>
</organism>